<dbReference type="eggNOG" id="ENOG5033C1Q">
    <property type="taxonomic scope" value="Bacteria"/>
</dbReference>
<evidence type="ECO:0000313" key="2">
    <source>
        <dbReference type="Proteomes" id="UP000006286"/>
    </source>
</evidence>
<evidence type="ECO:0000313" key="1">
    <source>
        <dbReference type="EMBL" id="AFT70946.1"/>
    </source>
</evidence>
<accession>K0CH32</accession>
<name>K0CH32_ALCDB</name>
<organism evidence="1 2">
    <name type="scientific">Alcanivorax dieselolei (strain DSM 16502 / CGMCC 1.3690 / MCCC 1A00001 / B-5)</name>
    <name type="common">Alloalcanivorax dieselolei</name>
    <dbReference type="NCBI Taxonomy" id="930169"/>
    <lineage>
        <taxon>Bacteria</taxon>
        <taxon>Pseudomonadati</taxon>
        <taxon>Pseudomonadota</taxon>
        <taxon>Gammaproteobacteria</taxon>
        <taxon>Oceanospirillales</taxon>
        <taxon>Alcanivoracaceae</taxon>
        <taxon>Alloalcanivorax</taxon>
    </lineage>
</organism>
<protein>
    <submittedName>
        <fullName evidence="1">Uncharacterized protein</fullName>
    </submittedName>
</protein>
<reference evidence="1 2" key="1">
    <citation type="journal article" date="2012" name="J. Bacteriol.">
        <title>Complete genome sequence of Alcanivorax dieselolei type strain B5.</title>
        <authorList>
            <person name="Lai Q."/>
            <person name="Li W."/>
            <person name="Shao Z."/>
        </authorList>
    </citation>
    <scope>NUCLEOTIDE SEQUENCE [LARGE SCALE GENOMIC DNA]</scope>
    <source>
        <strain evidence="2">DSM 16502 / CGMCC 1.3690 / B-5</strain>
    </source>
</reference>
<sequence>METINADKVKLKSIIGRYHIETKEPCGISSCRTPHSKGYLVVCEGGVETNIGNKCGQRIFGVEFKELETTFKKDTNAQRFRENIDKKQNEITKRVIEEISKLRDGEGKAEYLYERVNSYLTRLFDEKISSALIQRAKRKDPFLYEEILLTSKEREVAQELGGNTSTKREMVGVIQGLSAVAEYKTMRRYVLHDLGQDLEAFKSLKSELLSYEELRKWNRWASQFEKKINETKRIMSECNRFLGRSNIDFVRENKVLL</sequence>
<proteinExistence type="predicted"/>
<keyword evidence="2" id="KW-1185">Reference proteome</keyword>
<dbReference type="HOGENOM" id="CLU_080343_0_0_6"/>
<gene>
    <name evidence="1" type="ordered locus">B5T_02676</name>
</gene>
<dbReference type="Proteomes" id="UP000006286">
    <property type="component" value="Chromosome"/>
</dbReference>
<dbReference type="KEGG" id="adi:B5T_02676"/>
<dbReference type="AlphaFoldDB" id="K0CH32"/>
<dbReference type="EMBL" id="CP003466">
    <property type="protein sequence ID" value="AFT70946.1"/>
    <property type="molecule type" value="Genomic_DNA"/>
</dbReference>